<evidence type="ECO:0000313" key="2">
    <source>
        <dbReference type="EMBL" id="BDV29867.1"/>
    </source>
</evidence>
<gene>
    <name evidence="2" type="ORF">Microterr_05270</name>
</gene>
<protein>
    <submittedName>
        <fullName evidence="2">Uncharacterized protein</fullName>
    </submittedName>
</protein>
<feature type="region of interest" description="Disordered" evidence="1">
    <location>
        <begin position="1"/>
        <end position="27"/>
    </location>
</feature>
<keyword evidence="3" id="KW-1185">Reference proteome</keyword>
<proteinExistence type="predicted"/>
<name>A0ABM8DWB4_9MICO</name>
<organism evidence="2 3">
    <name type="scientific">Microbacterium terricola</name>
    <dbReference type="NCBI Taxonomy" id="344163"/>
    <lineage>
        <taxon>Bacteria</taxon>
        <taxon>Bacillati</taxon>
        <taxon>Actinomycetota</taxon>
        <taxon>Actinomycetes</taxon>
        <taxon>Micrococcales</taxon>
        <taxon>Microbacteriaceae</taxon>
        <taxon>Microbacterium</taxon>
    </lineage>
</organism>
<dbReference type="Proteomes" id="UP001317779">
    <property type="component" value="Chromosome"/>
</dbReference>
<evidence type="ECO:0000313" key="3">
    <source>
        <dbReference type="Proteomes" id="UP001317779"/>
    </source>
</evidence>
<feature type="compositionally biased region" description="Basic and acidic residues" evidence="1">
    <location>
        <begin position="1"/>
        <end position="26"/>
    </location>
</feature>
<dbReference type="EMBL" id="AP027141">
    <property type="protein sequence ID" value="BDV29867.1"/>
    <property type="molecule type" value="Genomic_DNA"/>
</dbReference>
<reference evidence="2 3" key="1">
    <citation type="submission" date="2022-12" db="EMBL/GenBank/DDBJ databases">
        <title>Microbacterium terricola strain KV-448 chromosome, complete genome.</title>
        <authorList>
            <person name="Oshima T."/>
            <person name="Moriya T."/>
            <person name="Bessho Y."/>
        </authorList>
    </citation>
    <scope>NUCLEOTIDE SEQUENCE [LARGE SCALE GENOMIC DNA]</scope>
    <source>
        <strain evidence="2 3">KV-448</strain>
    </source>
</reference>
<accession>A0ABM8DWB4</accession>
<sequence length="58" mass="6566">MSHTIDHLGIRAADRDPAARPQRLERPASPIERLIVAMPSAREMRTRIAHPFHLHGAH</sequence>
<evidence type="ECO:0000256" key="1">
    <source>
        <dbReference type="SAM" id="MobiDB-lite"/>
    </source>
</evidence>
<dbReference type="RefSeq" id="WP_263796291.1">
    <property type="nucleotide sequence ID" value="NZ_AP027141.1"/>
</dbReference>